<dbReference type="OrthoDB" id="5288998at2"/>
<accession>A0A1Y6B9H7</accession>
<keyword evidence="7" id="KW-0812">Transmembrane</keyword>
<feature type="transmembrane region" description="Helical" evidence="7">
    <location>
        <begin position="22"/>
        <end position="41"/>
    </location>
</feature>
<dbReference type="PROSITE" id="PS50109">
    <property type="entry name" value="HIS_KIN"/>
    <property type="match status" value="1"/>
</dbReference>
<evidence type="ECO:0000259" key="8">
    <source>
        <dbReference type="PROSITE" id="PS50109"/>
    </source>
</evidence>
<protein>
    <recommendedName>
        <fullName evidence="2">histidine kinase</fullName>
        <ecNumber evidence="2">2.7.13.3</ecNumber>
    </recommendedName>
</protein>
<evidence type="ECO:0000313" key="10">
    <source>
        <dbReference type="Proteomes" id="UP000192907"/>
    </source>
</evidence>
<dbReference type="InterPro" id="IPR003594">
    <property type="entry name" value="HATPase_dom"/>
</dbReference>
<dbReference type="SMART" id="SM00387">
    <property type="entry name" value="HATPase_c"/>
    <property type="match status" value="1"/>
</dbReference>
<dbReference type="SUPFAM" id="SSF55874">
    <property type="entry name" value="ATPase domain of HSP90 chaperone/DNA topoisomerase II/histidine kinase"/>
    <property type="match status" value="1"/>
</dbReference>
<keyword evidence="7" id="KW-0472">Membrane</keyword>
<dbReference type="Pfam" id="PF02518">
    <property type="entry name" value="HATPase_c"/>
    <property type="match status" value="1"/>
</dbReference>
<evidence type="ECO:0000256" key="7">
    <source>
        <dbReference type="SAM" id="Phobius"/>
    </source>
</evidence>
<evidence type="ECO:0000256" key="3">
    <source>
        <dbReference type="ARBA" id="ARBA00022679"/>
    </source>
</evidence>
<name>A0A1Y6B9H7_9BACT</name>
<organism evidence="9 10">
    <name type="scientific">Pseudobacteriovorax antillogorgiicola</name>
    <dbReference type="NCBI Taxonomy" id="1513793"/>
    <lineage>
        <taxon>Bacteria</taxon>
        <taxon>Pseudomonadati</taxon>
        <taxon>Bdellovibrionota</taxon>
        <taxon>Oligoflexia</taxon>
        <taxon>Oligoflexales</taxon>
        <taxon>Pseudobacteriovoracaceae</taxon>
        <taxon>Pseudobacteriovorax</taxon>
    </lineage>
</organism>
<dbReference type="PANTHER" id="PTHR44936:SF10">
    <property type="entry name" value="SENSOR PROTEIN RSTB"/>
    <property type="match status" value="1"/>
</dbReference>
<feature type="transmembrane region" description="Helical" evidence="7">
    <location>
        <begin position="150"/>
        <end position="170"/>
    </location>
</feature>
<dbReference type="InterPro" id="IPR004358">
    <property type="entry name" value="Sig_transdc_His_kin-like_C"/>
</dbReference>
<evidence type="ECO:0000313" key="9">
    <source>
        <dbReference type="EMBL" id="SME96190.1"/>
    </source>
</evidence>
<keyword evidence="4" id="KW-0547">Nucleotide-binding</keyword>
<dbReference type="InterPro" id="IPR036890">
    <property type="entry name" value="HATPase_C_sf"/>
</dbReference>
<evidence type="ECO:0000256" key="6">
    <source>
        <dbReference type="ARBA" id="ARBA00022840"/>
    </source>
</evidence>
<dbReference type="GO" id="GO:0005886">
    <property type="term" value="C:plasma membrane"/>
    <property type="evidence" value="ECO:0007669"/>
    <property type="project" value="TreeGrafter"/>
</dbReference>
<comment type="catalytic activity">
    <reaction evidence="1">
        <text>ATP + protein L-histidine = ADP + protein N-phospho-L-histidine.</text>
        <dbReference type="EC" id="2.7.13.3"/>
    </reaction>
</comment>
<keyword evidence="7" id="KW-1133">Transmembrane helix</keyword>
<dbReference type="EMBL" id="FWZT01000002">
    <property type="protein sequence ID" value="SME96190.1"/>
    <property type="molecule type" value="Genomic_DNA"/>
</dbReference>
<evidence type="ECO:0000256" key="4">
    <source>
        <dbReference type="ARBA" id="ARBA00022741"/>
    </source>
</evidence>
<dbReference type="STRING" id="1513793.SAMN06296036_102267"/>
<sequence length="557" mass="63564">MIVKSPINNGITRVLRDYFLRIGKWSLIFQLTTFTLIYGFLSLKDVIDRSSFLSSSSEKSLALMVATGDLFQIRNLLSSFQNDFTTNISLFSSNKAIIFSSGEAQDFLQSNYSLRLSRNGIILVSNKILVYNEKIVGYLQLRNRIDLVKWFFPCLIIVFANFAIFVFGLGRIKSITDDLSDDVKGLSNILQYKNLNLEYVSKFDEIIWLRRKISDLLLEIESKNELAKELAKKEAISQTVRMLAHDLSSPISIIEQTLKKVSPDQRVLRSLRKIQFMIEGFKKDEHQIIRRIETDYSYIESLESEIFAYAQDQNVNFNFEKQHEIASYILDIDPLKVERAIINLARNAIEAATERVSVVIGVANDRDLEIVVSDDGPGLGNASIEDVIKIGFTSKKTNGTGLGLTYVKKIADQHEGILSYHRSEDMSVFKLVLINSARKDCNEYPLVEEAPKMSDNQEDRCVFANDPKICVFTSNSKFKDDLRRELESTKTPLDCFYGDFDPEAHSILLTDDEDLLCQTFGTTIQMTLDLKRDMKDIIFGLKLRKKAALERIKIGEK</sequence>
<keyword evidence="5 9" id="KW-0418">Kinase</keyword>
<dbReference type="InterPro" id="IPR005467">
    <property type="entry name" value="His_kinase_dom"/>
</dbReference>
<proteinExistence type="predicted"/>
<dbReference type="Proteomes" id="UP000192907">
    <property type="component" value="Unassembled WGS sequence"/>
</dbReference>
<gene>
    <name evidence="9" type="ORF">SAMN06296036_102267</name>
</gene>
<feature type="domain" description="Histidine kinase" evidence="8">
    <location>
        <begin position="242"/>
        <end position="437"/>
    </location>
</feature>
<dbReference type="AlphaFoldDB" id="A0A1Y6B9H7"/>
<reference evidence="10" key="1">
    <citation type="submission" date="2017-04" db="EMBL/GenBank/DDBJ databases">
        <authorList>
            <person name="Varghese N."/>
            <person name="Submissions S."/>
        </authorList>
    </citation>
    <scope>NUCLEOTIDE SEQUENCE [LARGE SCALE GENOMIC DNA]</scope>
    <source>
        <strain evidence="10">RKEM611</strain>
    </source>
</reference>
<keyword evidence="6" id="KW-0067">ATP-binding</keyword>
<keyword evidence="10" id="KW-1185">Reference proteome</keyword>
<keyword evidence="3" id="KW-0808">Transferase</keyword>
<dbReference type="InterPro" id="IPR050980">
    <property type="entry name" value="2C_sensor_his_kinase"/>
</dbReference>
<dbReference type="PANTHER" id="PTHR44936">
    <property type="entry name" value="SENSOR PROTEIN CREC"/>
    <property type="match status" value="1"/>
</dbReference>
<dbReference type="PRINTS" id="PR00344">
    <property type="entry name" value="BCTRLSENSOR"/>
</dbReference>
<dbReference type="GO" id="GO:0005524">
    <property type="term" value="F:ATP binding"/>
    <property type="evidence" value="ECO:0007669"/>
    <property type="project" value="UniProtKB-KW"/>
</dbReference>
<evidence type="ECO:0000256" key="5">
    <source>
        <dbReference type="ARBA" id="ARBA00022777"/>
    </source>
</evidence>
<evidence type="ECO:0000256" key="1">
    <source>
        <dbReference type="ARBA" id="ARBA00000085"/>
    </source>
</evidence>
<dbReference type="RefSeq" id="WP_132315234.1">
    <property type="nucleotide sequence ID" value="NZ_FWZT01000002.1"/>
</dbReference>
<dbReference type="GO" id="GO:0000155">
    <property type="term" value="F:phosphorelay sensor kinase activity"/>
    <property type="evidence" value="ECO:0007669"/>
    <property type="project" value="TreeGrafter"/>
</dbReference>
<dbReference type="Gene3D" id="3.30.565.10">
    <property type="entry name" value="Histidine kinase-like ATPase, C-terminal domain"/>
    <property type="match status" value="1"/>
</dbReference>
<evidence type="ECO:0000256" key="2">
    <source>
        <dbReference type="ARBA" id="ARBA00012438"/>
    </source>
</evidence>
<dbReference type="EC" id="2.7.13.3" evidence="2"/>